<evidence type="ECO:0000313" key="2">
    <source>
        <dbReference type="Proteomes" id="UP000600247"/>
    </source>
</evidence>
<evidence type="ECO:0000313" key="1">
    <source>
        <dbReference type="EMBL" id="GGG72719.1"/>
    </source>
</evidence>
<comment type="caution">
    <text evidence="1">The sequence shown here is derived from an EMBL/GenBank/DDBJ whole genome shotgun (WGS) entry which is preliminary data.</text>
</comment>
<reference evidence="1 2" key="1">
    <citation type="journal article" date="2014" name="Int. J. Syst. Evol. Microbiol.">
        <title>Complete genome sequence of Corynebacterium casei LMG S-19264T (=DSM 44701T), isolated from a smear-ripened cheese.</title>
        <authorList>
            <consortium name="US DOE Joint Genome Institute (JGI-PGF)"/>
            <person name="Walter F."/>
            <person name="Albersmeier A."/>
            <person name="Kalinowski J."/>
            <person name="Ruckert C."/>
        </authorList>
    </citation>
    <scope>NUCLEOTIDE SEQUENCE [LARGE SCALE GENOMIC DNA]</scope>
    <source>
        <strain evidence="1 2">CGMCC 1.15286</strain>
    </source>
</reference>
<name>A0A917M2B9_9BACL</name>
<sequence>MIASQFMQECGVPKKKSIFGYSQKQIRPLYCVNDNQYHLTGDKQNDEEHTTQFICNNSFNPG</sequence>
<proteinExistence type="predicted"/>
<organism evidence="1 2">
    <name type="scientific">Paenibacillus radicis</name>
    <name type="common">ex Gao et al. 2016</name>
    <dbReference type="NCBI Taxonomy" id="1737354"/>
    <lineage>
        <taxon>Bacteria</taxon>
        <taxon>Bacillati</taxon>
        <taxon>Bacillota</taxon>
        <taxon>Bacilli</taxon>
        <taxon>Bacillales</taxon>
        <taxon>Paenibacillaceae</taxon>
        <taxon>Paenibacillus</taxon>
    </lineage>
</organism>
<accession>A0A917M2B9</accession>
<keyword evidence="2" id="KW-1185">Reference proteome</keyword>
<dbReference type="EMBL" id="BMHY01000005">
    <property type="protein sequence ID" value="GGG72719.1"/>
    <property type="molecule type" value="Genomic_DNA"/>
</dbReference>
<dbReference type="AlphaFoldDB" id="A0A917M2B9"/>
<gene>
    <name evidence="1" type="ORF">GCM10010918_30790</name>
</gene>
<protein>
    <submittedName>
        <fullName evidence="1">Uncharacterized protein</fullName>
    </submittedName>
</protein>
<dbReference type="Proteomes" id="UP000600247">
    <property type="component" value="Unassembled WGS sequence"/>
</dbReference>